<dbReference type="RefSeq" id="WP_307432761.1">
    <property type="nucleotide sequence ID" value="NZ_JAUSVK010000001.1"/>
</dbReference>
<evidence type="ECO:0000313" key="2">
    <source>
        <dbReference type="Proteomes" id="UP001237448"/>
    </source>
</evidence>
<dbReference type="Proteomes" id="UP001237448">
    <property type="component" value="Unassembled WGS sequence"/>
</dbReference>
<accession>A0ABU0FL98</accession>
<evidence type="ECO:0000313" key="1">
    <source>
        <dbReference type="EMBL" id="MDQ0394878.1"/>
    </source>
</evidence>
<sequence length="152" mass="18056">MEEDLLRIKRQTNVLSVDGDEGLQWILPEDILEMLEAVAEILNFRSAAERGRSPPNRHYREIVIELVRALFHDTSPRQMRDAYRSFSTQEKAYLVHIVTSSLVEIRRRQIMLPDVPLGLPLDNLNMWSKILQRTWRPLPSYMRYHRRQPPHD</sequence>
<gene>
    <name evidence="1" type="ORF">J3R73_004670</name>
</gene>
<name>A0ABU0FL98_9HYPH</name>
<organism evidence="1 2">
    <name type="scientific">Labrys monachus</name>
    <dbReference type="NCBI Taxonomy" id="217067"/>
    <lineage>
        <taxon>Bacteria</taxon>
        <taxon>Pseudomonadati</taxon>
        <taxon>Pseudomonadota</taxon>
        <taxon>Alphaproteobacteria</taxon>
        <taxon>Hyphomicrobiales</taxon>
        <taxon>Xanthobacteraceae</taxon>
        <taxon>Labrys</taxon>
    </lineage>
</organism>
<protein>
    <submittedName>
        <fullName evidence="1">Uncharacterized protein</fullName>
    </submittedName>
</protein>
<dbReference type="EMBL" id="JAUSVK010000001">
    <property type="protein sequence ID" value="MDQ0394878.1"/>
    <property type="molecule type" value="Genomic_DNA"/>
</dbReference>
<comment type="caution">
    <text evidence="1">The sequence shown here is derived from an EMBL/GenBank/DDBJ whole genome shotgun (WGS) entry which is preliminary data.</text>
</comment>
<keyword evidence="2" id="KW-1185">Reference proteome</keyword>
<reference evidence="1 2" key="1">
    <citation type="submission" date="2023-07" db="EMBL/GenBank/DDBJ databases">
        <title>Genomic Encyclopedia of Type Strains, Phase IV (KMG-IV): sequencing the most valuable type-strain genomes for metagenomic binning, comparative biology and taxonomic classification.</title>
        <authorList>
            <person name="Goeker M."/>
        </authorList>
    </citation>
    <scope>NUCLEOTIDE SEQUENCE [LARGE SCALE GENOMIC DNA]</scope>
    <source>
        <strain evidence="1 2">DSM 5896</strain>
    </source>
</reference>
<proteinExistence type="predicted"/>